<gene>
    <name evidence="6" type="ORF">A6E74_11690</name>
    <name evidence="5" type="ORF">ETH01_11950</name>
</gene>
<reference evidence="5 8" key="2">
    <citation type="submission" date="2019-07" db="EMBL/GenBank/DDBJ databases">
        <title>Whole genome shotgun sequence of Enterococcus thailandicus NBRC 101867.</title>
        <authorList>
            <person name="Hosoyama A."/>
            <person name="Uohara A."/>
            <person name="Ohji S."/>
            <person name="Ichikawa N."/>
        </authorList>
    </citation>
    <scope>NUCLEOTIDE SEQUENCE [LARGE SCALE GENOMIC DNA]</scope>
    <source>
        <strain evidence="5 8">NBRC 101867</strain>
    </source>
</reference>
<keyword evidence="3" id="KW-1133">Transmembrane helix</keyword>
<comment type="caution">
    <text evidence="6">The sequence shown here is derived from an EMBL/GenBank/DDBJ whole genome shotgun (WGS) entry which is preliminary data.</text>
</comment>
<dbReference type="InterPro" id="IPR036388">
    <property type="entry name" value="WH-like_DNA-bd_sf"/>
</dbReference>
<evidence type="ECO:0000256" key="3">
    <source>
        <dbReference type="SAM" id="Phobius"/>
    </source>
</evidence>
<dbReference type="InterPro" id="IPR007737">
    <property type="entry name" value="Mga_HTH"/>
</dbReference>
<organism evidence="6 7">
    <name type="scientific">Enterococcus thailandicus</name>
    <dbReference type="NCBI Taxonomy" id="417368"/>
    <lineage>
        <taxon>Bacteria</taxon>
        <taxon>Bacillati</taxon>
        <taxon>Bacillota</taxon>
        <taxon>Bacilli</taxon>
        <taxon>Lactobacillales</taxon>
        <taxon>Enterococcaceae</taxon>
        <taxon>Enterococcus</taxon>
    </lineage>
</organism>
<reference evidence="6 7" key="1">
    <citation type="submission" date="2016-04" db="EMBL/GenBank/DDBJ databases">
        <title>Draft genome of an Enterococcus thailandicus strain isolated from bovine feces.</title>
        <authorList>
            <person name="Beukers A.G."/>
            <person name="Zaheer R."/>
            <person name="Goji N."/>
            <person name="Cook S.R."/>
            <person name="Amoako K."/>
            <person name="Chaves A.V."/>
            <person name="Ward M.P."/>
            <person name="Mcallister T.A."/>
        </authorList>
    </citation>
    <scope>NUCLEOTIDE SEQUENCE [LARGE SCALE GENOMIC DNA]</scope>
    <source>
        <strain evidence="6 7">F0711D 46</strain>
    </source>
</reference>
<dbReference type="RefSeq" id="WP_067481503.1">
    <property type="nucleotide sequence ID" value="NZ_BJUG01000005.1"/>
</dbReference>
<dbReference type="EMBL" id="BJUG01000005">
    <property type="protein sequence ID" value="GEK36908.1"/>
    <property type="molecule type" value="Genomic_DNA"/>
</dbReference>
<evidence type="ECO:0000313" key="6">
    <source>
        <dbReference type="EMBL" id="OAQ56788.1"/>
    </source>
</evidence>
<sequence length="486" mass="57222">MRIEELLEKKEQLQVTILRQLVLRGGQASLNELRHEVDLSKSSFDSYLEEIELIGLSMQKKVEVVRTDYQVILSLDETVSLEQIVLHLLQDSLKYKLLTYLLEHQQASIVQLATAFSISESSVFRKIKELNLLLKEFGIQIKNGQLYGEELQVRYFYYELFQFIPEEQRPLYLQNTPDKKTIILGLENVLETSFSAFSTAQLACWVGITKKRLVSEKTTFSTLREKKKLYQEDRLYQAVDSILILYLSRLAADLSAYETLMFYSFFVSFSILEEETFYQYELTRSKKLPTAVLDTYIRETMLWHYRPRRLKISEEKAVGYQLSQINNELYFFYGKLTIYDRKHLLEQQKKMLGHSLSKLLEQLKETAIKQLPAKKFDAQTLDNLMILYASVLMMIDFYIAKLVVIGIDLTTLPIYRIAFQQFLLSELKGISGVQVESYQEGKKYDLIITFNQINKEENRYYLSEFASSYDIVRLKKQIERYKKEKN</sequence>
<dbReference type="OrthoDB" id="2192016at2"/>
<dbReference type="InterPro" id="IPR050661">
    <property type="entry name" value="BglG_antiterminators"/>
</dbReference>
<protein>
    <submittedName>
        <fullName evidence="6">Transcriptional regulator</fullName>
    </submittedName>
</protein>
<dbReference type="EMBL" id="LWMN01000002">
    <property type="protein sequence ID" value="OAQ56788.1"/>
    <property type="molecule type" value="Genomic_DNA"/>
</dbReference>
<dbReference type="Pfam" id="PF05043">
    <property type="entry name" value="Mga"/>
    <property type="match status" value="1"/>
</dbReference>
<dbReference type="KEGG" id="eth:CK496_01510"/>
<dbReference type="Gene3D" id="1.10.10.10">
    <property type="entry name" value="Winged helix-like DNA-binding domain superfamily/Winged helix DNA-binding domain"/>
    <property type="match status" value="1"/>
</dbReference>
<keyword evidence="1" id="KW-0805">Transcription regulation</keyword>
<dbReference type="AlphaFoldDB" id="A0A179EUA8"/>
<evidence type="ECO:0000313" key="5">
    <source>
        <dbReference type="EMBL" id="GEK36908.1"/>
    </source>
</evidence>
<evidence type="ECO:0000256" key="1">
    <source>
        <dbReference type="ARBA" id="ARBA00023015"/>
    </source>
</evidence>
<evidence type="ECO:0000313" key="8">
    <source>
        <dbReference type="Proteomes" id="UP000321361"/>
    </source>
</evidence>
<dbReference type="Proteomes" id="UP000321361">
    <property type="component" value="Unassembled WGS sequence"/>
</dbReference>
<evidence type="ECO:0000259" key="4">
    <source>
        <dbReference type="Pfam" id="PF05043"/>
    </source>
</evidence>
<keyword evidence="3" id="KW-0472">Membrane</keyword>
<name>A0A179EUA8_ENTTH</name>
<keyword evidence="2" id="KW-0804">Transcription</keyword>
<accession>A0A179EUA8</accession>
<feature type="transmembrane region" description="Helical" evidence="3">
    <location>
        <begin position="385"/>
        <end position="407"/>
    </location>
</feature>
<dbReference type="PANTHER" id="PTHR30185">
    <property type="entry name" value="CRYPTIC BETA-GLUCOSIDE BGL OPERON ANTITERMINATOR"/>
    <property type="match status" value="1"/>
</dbReference>
<keyword evidence="7" id="KW-1185">Reference proteome</keyword>
<dbReference type="PANTHER" id="PTHR30185:SF18">
    <property type="entry name" value="TRANSCRIPTIONAL REGULATOR MTLR"/>
    <property type="match status" value="1"/>
</dbReference>
<evidence type="ECO:0000313" key="7">
    <source>
        <dbReference type="Proteomes" id="UP000078516"/>
    </source>
</evidence>
<keyword evidence="3" id="KW-0812">Transmembrane</keyword>
<dbReference type="GeneID" id="77486312"/>
<proteinExistence type="predicted"/>
<feature type="domain" description="Mga helix-turn-helix" evidence="4">
    <location>
        <begin position="78"/>
        <end position="161"/>
    </location>
</feature>
<evidence type="ECO:0000256" key="2">
    <source>
        <dbReference type="ARBA" id="ARBA00023163"/>
    </source>
</evidence>
<dbReference type="Proteomes" id="UP000078516">
    <property type="component" value="Unassembled WGS sequence"/>
</dbReference>